<keyword evidence="2" id="KW-0560">Oxidoreductase</keyword>
<evidence type="ECO:0000256" key="3">
    <source>
        <dbReference type="SAM" id="MobiDB-lite"/>
    </source>
</evidence>
<sequence length="281" mass="29784">MGKPKQQQEPPGRTEAMRPRPRDSMEGYEGRGLLEGRKALVTGGDSGIGRAVAVAFAKEGADVAIAYLEEHDDARHTAELVEAEGRTCAVLPGDLGSAEQCQKAVDGTVEALGGLDLLVNNIATQTPADRPEEITDEQWTRTFDVNVTSFFRVTSAALAHMGEGDSIVNTASVNGLRGNKTLIDYSATKGAVIAWTYSMAQALADRKIRVNCVAPGPVWTPLIPATLPADHVASFGEHTPMGRAAEPDEIAPSYVFFASNRLSSFYSGEVLAPLGGETMPG</sequence>
<evidence type="ECO:0000313" key="4">
    <source>
        <dbReference type="EMBL" id="GAA1660053.1"/>
    </source>
</evidence>
<dbReference type="PANTHER" id="PTHR48107">
    <property type="entry name" value="NADPH-DEPENDENT ALDEHYDE REDUCTASE-LIKE PROTEIN, CHLOROPLASTIC-RELATED"/>
    <property type="match status" value="1"/>
</dbReference>
<gene>
    <name evidence="4" type="ORF">GCM10009830_01390</name>
</gene>
<feature type="compositionally biased region" description="Basic and acidic residues" evidence="3">
    <location>
        <begin position="15"/>
        <end position="30"/>
    </location>
</feature>
<protein>
    <submittedName>
        <fullName evidence="4">SDR family oxidoreductase</fullName>
    </submittedName>
</protein>
<organism evidence="4 5">
    <name type="scientific">Glycomyces endophyticus</name>
    <dbReference type="NCBI Taxonomy" id="480996"/>
    <lineage>
        <taxon>Bacteria</taxon>
        <taxon>Bacillati</taxon>
        <taxon>Actinomycetota</taxon>
        <taxon>Actinomycetes</taxon>
        <taxon>Glycomycetales</taxon>
        <taxon>Glycomycetaceae</taxon>
        <taxon>Glycomyces</taxon>
    </lineage>
</organism>
<dbReference type="PRINTS" id="PR00081">
    <property type="entry name" value="GDHRDH"/>
</dbReference>
<dbReference type="EMBL" id="BAAAQF010000001">
    <property type="protein sequence ID" value="GAA1660053.1"/>
    <property type="molecule type" value="Genomic_DNA"/>
</dbReference>
<proteinExistence type="inferred from homology"/>
<dbReference type="Pfam" id="PF13561">
    <property type="entry name" value="adh_short_C2"/>
    <property type="match status" value="1"/>
</dbReference>
<reference evidence="4 5" key="1">
    <citation type="journal article" date="2019" name="Int. J. Syst. Evol. Microbiol.">
        <title>The Global Catalogue of Microorganisms (GCM) 10K type strain sequencing project: providing services to taxonomists for standard genome sequencing and annotation.</title>
        <authorList>
            <consortium name="The Broad Institute Genomics Platform"/>
            <consortium name="The Broad Institute Genome Sequencing Center for Infectious Disease"/>
            <person name="Wu L."/>
            <person name="Ma J."/>
        </authorList>
    </citation>
    <scope>NUCLEOTIDE SEQUENCE [LARGE SCALE GENOMIC DNA]</scope>
    <source>
        <strain evidence="4 5">JCM 16001</strain>
    </source>
</reference>
<name>A0ABN2FUR8_9ACTN</name>
<dbReference type="PRINTS" id="PR00080">
    <property type="entry name" value="SDRFAMILY"/>
</dbReference>
<feature type="region of interest" description="Disordered" evidence="3">
    <location>
        <begin position="1"/>
        <end position="30"/>
    </location>
</feature>
<comment type="caution">
    <text evidence="4">The sequence shown here is derived from an EMBL/GenBank/DDBJ whole genome shotgun (WGS) entry which is preliminary data.</text>
</comment>
<dbReference type="InterPro" id="IPR036291">
    <property type="entry name" value="NAD(P)-bd_dom_sf"/>
</dbReference>
<dbReference type="PROSITE" id="PS00061">
    <property type="entry name" value="ADH_SHORT"/>
    <property type="match status" value="1"/>
</dbReference>
<dbReference type="SUPFAM" id="SSF51735">
    <property type="entry name" value="NAD(P)-binding Rossmann-fold domains"/>
    <property type="match status" value="1"/>
</dbReference>
<dbReference type="Proteomes" id="UP001499851">
    <property type="component" value="Unassembled WGS sequence"/>
</dbReference>
<dbReference type="InterPro" id="IPR020904">
    <property type="entry name" value="Sc_DH/Rdtase_CS"/>
</dbReference>
<evidence type="ECO:0000256" key="1">
    <source>
        <dbReference type="ARBA" id="ARBA00006484"/>
    </source>
</evidence>
<dbReference type="InterPro" id="IPR002347">
    <property type="entry name" value="SDR_fam"/>
</dbReference>
<evidence type="ECO:0000313" key="5">
    <source>
        <dbReference type="Proteomes" id="UP001499851"/>
    </source>
</evidence>
<accession>A0ABN2FUR8</accession>
<dbReference type="Gene3D" id="3.40.50.720">
    <property type="entry name" value="NAD(P)-binding Rossmann-like Domain"/>
    <property type="match status" value="1"/>
</dbReference>
<dbReference type="PANTHER" id="PTHR48107:SF16">
    <property type="entry name" value="NADPH-DEPENDENT ALDEHYDE REDUCTASE 1, CHLOROPLASTIC"/>
    <property type="match status" value="1"/>
</dbReference>
<keyword evidence="5" id="KW-1185">Reference proteome</keyword>
<comment type="similarity">
    <text evidence="1">Belongs to the short-chain dehydrogenases/reductases (SDR) family.</text>
</comment>
<dbReference type="RefSeq" id="WP_344480479.1">
    <property type="nucleotide sequence ID" value="NZ_BAAAQF010000001.1"/>
</dbReference>
<evidence type="ECO:0000256" key="2">
    <source>
        <dbReference type="ARBA" id="ARBA00023002"/>
    </source>
</evidence>